<evidence type="ECO:0000313" key="8">
    <source>
        <dbReference type="EMBL" id="KAL2821844.1"/>
    </source>
</evidence>
<keyword evidence="1" id="KW-0479">Metal-binding</keyword>
<dbReference type="Gene3D" id="4.10.240.10">
    <property type="entry name" value="Zn(2)-C6 fungal-type DNA-binding domain"/>
    <property type="match status" value="1"/>
</dbReference>
<feature type="compositionally biased region" description="Polar residues" evidence="6">
    <location>
        <begin position="623"/>
        <end position="636"/>
    </location>
</feature>
<dbReference type="PROSITE" id="PS50048">
    <property type="entry name" value="ZN2_CY6_FUNGAL_2"/>
    <property type="match status" value="1"/>
</dbReference>
<dbReference type="Pfam" id="PF00172">
    <property type="entry name" value="Zn_clus"/>
    <property type="match status" value="1"/>
</dbReference>
<dbReference type="InterPro" id="IPR001138">
    <property type="entry name" value="Zn2Cys6_DnaBD"/>
</dbReference>
<gene>
    <name evidence="8" type="ORF">BDW59DRAFT_174049</name>
</gene>
<dbReference type="PANTHER" id="PTHR47424">
    <property type="entry name" value="REGULATORY PROTEIN GAL4"/>
    <property type="match status" value="1"/>
</dbReference>
<comment type="caution">
    <text evidence="8">The sequence shown here is derived from an EMBL/GenBank/DDBJ whole genome shotgun (WGS) entry which is preliminary data.</text>
</comment>
<evidence type="ECO:0000256" key="5">
    <source>
        <dbReference type="ARBA" id="ARBA00023242"/>
    </source>
</evidence>
<dbReference type="CDD" id="cd12148">
    <property type="entry name" value="fungal_TF_MHR"/>
    <property type="match status" value="1"/>
</dbReference>
<dbReference type="CDD" id="cd00067">
    <property type="entry name" value="GAL4"/>
    <property type="match status" value="1"/>
</dbReference>
<evidence type="ECO:0000259" key="7">
    <source>
        <dbReference type="PROSITE" id="PS50048"/>
    </source>
</evidence>
<dbReference type="InterPro" id="IPR007219">
    <property type="entry name" value="XnlR_reg_dom"/>
</dbReference>
<dbReference type="PROSITE" id="PS00463">
    <property type="entry name" value="ZN2_CY6_FUNGAL_1"/>
    <property type="match status" value="1"/>
</dbReference>
<accession>A0ABR4I269</accession>
<keyword evidence="3" id="KW-0238">DNA-binding</keyword>
<evidence type="ECO:0000256" key="2">
    <source>
        <dbReference type="ARBA" id="ARBA00023015"/>
    </source>
</evidence>
<dbReference type="SMART" id="SM00066">
    <property type="entry name" value="GAL4"/>
    <property type="match status" value="1"/>
</dbReference>
<dbReference type="InterPro" id="IPR036864">
    <property type="entry name" value="Zn2-C6_fun-type_DNA-bd_sf"/>
</dbReference>
<evidence type="ECO:0000256" key="4">
    <source>
        <dbReference type="ARBA" id="ARBA00023163"/>
    </source>
</evidence>
<keyword evidence="2" id="KW-0805">Transcription regulation</keyword>
<reference evidence="8 9" key="1">
    <citation type="submission" date="2024-07" db="EMBL/GenBank/DDBJ databases">
        <title>Section-level genome sequencing and comparative genomics of Aspergillus sections Usti and Cavernicolus.</title>
        <authorList>
            <consortium name="Lawrence Berkeley National Laboratory"/>
            <person name="Nybo J.L."/>
            <person name="Vesth T.C."/>
            <person name="Theobald S."/>
            <person name="Frisvad J.C."/>
            <person name="Larsen T.O."/>
            <person name="Kjaerboelling I."/>
            <person name="Rothschild-Mancinelli K."/>
            <person name="Lyhne E.K."/>
            <person name="Kogle M.E."/>
            <person name="Barry K."/>
            <person name="Clum A."/>
            <person name="Na H."/>
            <person name="Ledsgaard L."/>
            <person name="Lin J."/>
            <person name="Lipzen A."/>
            <person name="Kuo A."/>
            <person name="Riley R."/>
            <person name="Mondo S."/>
            <person name="LaButti K."/>
            <person name="Haridas S."/>
            <person name="Pangalinan J."/>
            <person name="Salamov A.A."/>
            <person name="Simmons B.A."/>
            <person name="Magnuson J.K."/>
            <person name="Chen J."/>
            <person name="Drula E."/>
            <person name="Henrissat B."/>
            <person name="Wiebenga A."/>
            <person name="Lubbers R.J."/>
            <person name="Gomes A.C."/>
            <person name="Makela M.R."/>
            <person name="Stajich J."/>
            <person name="Grigoriev I.V."/>
            <person name="Mortensen U.H."/>
            <person name="De vries R.P."/>
            <person name="Baker S.E."/>
            <person name="Andersen M.R."/>
        </authorList>
    </citation>
    <scope>NUCLEOTIDE SEQUENCE [LARGE SCALE GENOMIC DNA]</scope>
    <source>
        <strain evidence="8 9">CBS 600.67</strain>
    </source>
</reference>
<feature type="compositionally biased region" description="Polar residues" evidence="6">
    <location>
        <begin position="102"/>
        <end position="123"/>
    </location>
</feature>
<dbReference type="EMBL" id="JBFXLS010000061">
    <property type="protein sequence ID" value="KAL2821844.1"/>
    <property type="molecule type" value="Genomic_DNA"/>
</dbReference>
<keyword evidence="9" id="KW-1185">Reference proteome</keyword>
<evidence type="ECO:0000256" key="3">
    <source>
        <dbReference type="ARBA" id="ARBA00023125"/>
    </source>
</evidence>
<dbReference type="SMART" id="SM00906">
    <property type="entry name" value="Fungal_trans"/>
    <property type="match status" value="1"/>
</dbReference>
<organism evidence="8 9">
    <name type="scientific">Aspergillus cavernicola</name>
    <dbReference type="NCBI Taxonomy" id="176166"/>
    <lineage>
        <taxon>Eukaryota</taxon>
        <taxon>Fungi</taxon>
        <taxon>Dikarya</taxon>
        <taxon>Ascomycota</taxon>
        <taxon>Pezizomycotina</taxon>
        <taxon>Eurotiomycetes</taxon>
        <taxon>Eurotiomycetidae</taxon>
        <taxon>Eurotiales</taxon>
        <taxon>Aspergillaceae</taxon>
        <taxon>Aspergillus</taxon>
        <taxon>Aspergillus subgen. Nidulantes</taxon>
    </lineage>
</organism>
<keyword evidence="5" id="KW-0539">Nucleus</keyword>
<proteinExistence type="predicted"/>
<protein>
    <submittedName>
        <fullName evidence="8">Fungal-specific transcription factor domain-containing protein</fullName>
    </submittedName>
</protein>
<evidence type="ECO:0000313" key="9">
    <source>
        <dbReference type="Proteomes" id="UP001610335"/>
    </source>
</evidence>
<feature type="region of interest" description="Disordered" evidence="6">
    <location>
        <begin position="1"/>
        <end position="27"/>
    </location>
</feature>
<evidence type="ECO:0000256" key="1">
    <source>
        <dbReference type="ARBA" id="ARBA00022723"/>
    </source>
</evidence>
<feature type="domain" description="Zn(2)-C6 fungal-type" evidence="7">
    <location>
        <begin position="36"/>
        <end position="67"/>
    </location>
</feature>
<feature type="region of interest" description="Disordered" evidence="6">
    <location>
        <begin position="613"/>
        <end position="636"/>
    </location>
</feature>
<keyword evidence="4" id="KW-0804">Transcription</keyword>
<name>A0ABR4I269_9EURO</name>
<dbReference type="InterPro" id="IPR051127">
    <property type="entry name" value="Fungal_SecMet_Regulators"/>
</dbReference>
<dbReference type="PANTHER" id="PTHR47424:SF5">
    <property type="entry name" value="ZN(II)2CYS6 TRANSCRIPTION FACTOR (EUROFUNG)"/>
    <property type="match status" value="1"/>
</dbReference>
<dbReference type="Pfam" id="PF04082">
    <property type="entry name" value="Fungal_trans"/>
    <property type="match status" value="1"/>
</dbReference>
<evidence type="ECO:0000256" key="6">
    <source>
        <dbReference type="SAM" id="MobiDB-lite"/>
    </source>
</evidence>
<dbReference type="SUPFAM" id="SSF57701">
    <property type="entry name" value="Zn2/Cys6 DNA-binding domain"/>
    <property type="match status" value="1"/>
</dbReference>
<dbReference type="Proteomes" id="UP001610335">
    <property type="component" value="Unassembled WGS sequence"/>
</dbReference>
<feature type="region of interest" description="Disordered" evidence="6">
    <location>
        <begin position="102"/>
        <end position="128"/>
    </location>
</feature>
<sequence>MFIAFEATQNREEGPSNPKHGRRSERISRRGVIPRACGSCRRRKVKCDGRKPCEACRWYKKPELCCYTEHQQSQNALERLFPGSAPEDIVNLPREKLLELVTTSGSQQNSPTVAASIETSGSALSMDRPGLESLHSMPGEQLNESQPASAFDSAGHVSDDVNALSLLSRQPTSYLGVSSIQAALKAITWLHPESNLCFSQGVSHDHSEEPASPRCVPPPTEPQMLNAYFVNFQPFAPLLDEEAFRTTCLLGHRKDDQWLALLNIVLALGGITSAGNDTHRRYFERSMSHLNLAWLGNPSLEVVQALGLIGGWYCHYISQPNLAYSLMGAAVRMAVSLGLQREPCDNSPAPNPMRSRSQEANRRTWWSLCCLETWGHETLGRPSMDFFAPSITVNLPRLLDKENYLEILPLIENVQFVKIASKVQESLAALPTLTHTEMFNLDSQLLQWRNNLPPVLRDYEPCPESLYSVRTVMCWRFYNQRMLLYRPTLLSYAMRRVPLMAIRVEERTAIQNCREIAETTIHDISMTTNLNQVIGWNAVWLLFQATMVPLVVLYALSAGDDNAGASFEACKAQIETAILTFDRLKPYGHTAGRSREVISSLLKAKLGDTDAEPADMSGGGFNSQGTPLPNALNAQQPRDQGLDLTTTSFDNISSQYMWEYLSWGVDDLWPDLSNFSQNEAMSYFRSAGGGP</sequence>